<evidence type="ECO:0000256" key="5">
    <source>
        <dbReference type="ARBA" id="ARBA00022989"/>
    </source>
</evidence>
<evidence type="ECO:0000313" key="10">
    <source>
        <dbReference type="EMBL" id="ADR03241.1"/>
    </source>
</evidence>
<proteinExistence type="predicted"/>
<dbReference type="GO" id="GO:0046872">
    <property type="term" value="F:metal ion binding"/>
    <property type="evidence" value="ECO:0007669"/>
    <property type="project" value="UniProtKB-KW"/>
</dbReference>
<comment type="cofactor">
    <cofactor evidence="8">
        <name>heme</name>
        <dbReference type="ChEBI" id="CHEBI:30413"/>
    </cofactor>
    <text evidence="8">The heme is bound between the two transmembrane subunits.</text>
</comment>
<dbReference type="GO" id="GO:0016020">
    <property type="term" value="C:membrane"/>
    <property type="evidence" value="ECO:0007669"/>
    <property type="project" value="UniProtKB-SubCell"/>
</dbReference>
<name>E5Q3F8_9FLOR</name>
<evidence type="ECO:0000256" key="2">
    <source>
        <dbReference type="ARBA" id="ARBA00022617"/>
    </source>
</evidence>
<keyword evidence="6 8" id="KW-0408">Iron</keyword>
<keyword evidence="4 8" id="KW-0479">Metal-binding</keyword>
<dbReference type="GO" id="GO:0006121">
    <property type="term" value="P:mitochondrial electron transport, succinate to ubiquinone"/>
    <property type="evidence" value="ECO:0007669"/>
    <property type="project" value="TreeGrafter"/>
</dbReference>
<feature type="binding site" description="axial binding residue" evidence="8">
    <location>
        <position position="79"/>
    </location>
    <ligand>
        <name>heme</name>
        <dbReference type="ChEBI" id="CHEBI:30413"/>
        <note>ligand shared with second transmembrane subunit</note>
    </ligand>
    <ligandPart>
        <name>Fe</name>
        <dbReference type="ChEBI" id="CHEBI:18248"/>
    </ligandPart>
</feature>
<accession>E5Q3F8</accession>
<dbReference type="SUPFAM" id="SSF81343">
    <property type="entry name" value="Fumarate reductase respiratory complex transmembrane subunits"/>
    <property type="match status" value="1"/>
</dbReference>
<dbReference type="GO" id="GO:0005739">
    <property type="term" value="C:mitochondrion"/>
    <property type="evidence" value="ECO:0007669"/>
    <property type="project" value="GOC"/>
</dbReference>
<feature type="transmembrane region" description="Helical" evidence="9">
    <location>
        <begin position="84"/>
        <end position="105"/>
    </location>
</feature>
<sequence>MYNRPITPHITIYLPQISSTFSILNRVSSICTIILLLFSILIMKFISNLYSLYYSFHYIISNSIYIYIYLIVLINYVYHFFQGFLSILWSFNIFLNYNNFLINVFKKKPKSN</sequence>
<dbReference type="PIRSF" id="PIRSF000178">
    <property type="entry name" value="SDH_cyt_b560"/>
    <property type="match status" value="1"/>
</dbReference>
<dbReference type="GeneID" id="10020761"/>
<dbReference type="Pfam" id="PF01127">
    <property type="entry name" value="Sdh_cyt"/>
    <property type="match status" value="1"/>
</dbReference>
<feature type="transmembrane region" description="Helical" evidence="9">
    <location>
        <begin position="58"/>
        <end position="78"/>
    </location>
</feature>
<evidence type="ECO:0000256" key="3">
    <source>
        <dbReference type="ARBA" id="ARBA00022692"/>
    </source>
</evidence>
<dbReference type="EMBL" id="HQ586061">
    <property type="protein sequence ID" value="ADR03241.1"/>
    <property type="molecule type" value="Genomic_DNA"/>
</dbReference>
<reference evidence="10" key="1">
    <citation type="journal article" date="2010" name="Genome Biol. Evol.">
        <title>Red algae lose key mitochondrial genes in response to becoming parasitic.</title>
        <authorList>
            <person name="Hancock L."/>
            <person name="Goff L."/>
            <person name="Lane C."/>
        </authorList>
    </citation>
    <scope>NUCLEOTIDE SEQUENCE</scope>
</reference>
<feature type="transmembrane region" description="Helical" evidence="9">
    <location>
        <begin position="23"/>
        <end position="46"/>
    </location>
</feature>
<evidence type="ECO:0000256" key="6">
    <source>
        <dbReference type="ARBA" id="ARBA00023004"/>
    </source>
</evidence>
<dbReference type="InterPro" id="IPR034804">
    <property type="entry name" value="SQR/QFR_C/D"/>
</dbReference>
<evidence type="ECO:0000256" key="7">
    <source>
        <dbReference type="ARBA" id="ARBA00023136"/>
    </source>
</evidence>
<evidence type="ECO:0000256" key="9">
    <source>
        <dbReference type="SAM" id="Phobius"/>
    </source>
</evidence>
<keyword evidence="2 8" id="KW-0349">Heme</keyword>
<dbReference type="RefSeq" id="YP_004062225.1">
    <property type="nucleotide sequence ID" value="NC_014773.1"/>
</dbReference>
<geneLocation type="mitochondrion" evidence="10"/>
<organism evidence="10">
    <name type="scientific">Plocamiocolax pulvinatus</name>
    <dbReference type="NCBI Taxonomy" id="35206"/>
    <lineage>
        <taxon>Eukaryota</taxon>
        <taxon>Rhodophyta</taxon>
        <taxon>Florideophyceae</taxon>
        <taxon>Rhodymeniophycidae</taxon>
        <taxon>Plocamiales</taxon>
        <taxon>Plocamiaceae</taxon>
        <taxon>Plocamiocolax</taxon>
    </lineage>
</organism>
<dbReference type="GO" id="GO:0009055">
    <property type="term" value="F:electron transfer activity"/>
    <property type="evidence" value="ECO:0007669"/>
    <property type="project" value="InterPro"/>
</dbReference>
<dbReference type="PANTHER" id="PTHR10978">
    <property type="entry name" value="SUCCINATE DEHYDROGENASE CYTOCHROME B560 SUBUNIT"/>
    <property type="match status" value="1"/>
</dbReference>
<dbReference type="Gene3D" id="1.20.1300.10">
    <property type="entry name" value="Fumarate reductase/succinate dehydrogenase, transmembrane subunit"/>
    <property type="match status" value="1"/>
</dbReference>
<keyword evidence="3 9" id="KW-0812">Transmembrane</keyword>
<protein>
    <submittedName>
        <fullName evidence="10">Sdh3</fullName>
    </submittedName>
</protein>
<dbReference type="InterPro" id="IPR000701">
    <property type="entry name" value="SuccDH_FuR_B_TM-su"/>
</dbReference>
<evidence type="ECO:0000256" key="8">
    <source>
        <dbReference type="PIRSR" id="PIRSR000178-1"/>
    </source>
</evidence>
<keyword evidence="7 9" id="KW-0472">Membrane</keyword>
<dbReference type="PANTHER" id="PTHR10978:SF18">
    <property type="entry name" value="SUCCINATE DEHYDROGENASE SUBUNIT 3-1, MITOCHONDRIAL"/>
    <property type="match status" value="1"/>
</dbReference>
<dbReference type="InterPro" id="IPR014314">
    <property type="entry name" value="Succ_DH_cytb556"/>
</dbReference>
<dbReference type="AlphaFoldDB" id="E5Q3F8"/>
<evidence type="ECO:0000256" key="1">
    <source>
        <dbReference type="ARBA" id="ARBA00004370"/>
    </source>
</evidence>
<keyword evidence="10" id="KW-0496">Mitochondrion</keyword>
<keyword evidence="5 9" id="KW-1133">Transmembrane helix</keyword>
<gene>
    <name evidence="10" type="primary">sdh3</name>
    <name evidence="10" type="ORF">PPUL_17</name>
</gene>
<comment type="subcellular location">
    <subcellularLocation>
        <location evidence="1">Membrane</location>
    </subcellularLocation>
</comment>
<evidence type="ECO:0000256" key="4">
    <source>
        <dbReference type="ARBA" id="ARBA00022723"/>
    </source>
</evidence>
<dbReference type="GO" id="GO:0006099">
    <property type="term" value="P:tricarboxylic acid cycle"/>
    <property type="evidence" value="ECO:0007669"/>
    <property type="project" value="InterPro"/>
</dbReference>